<sequence>MTGRNRDFWQTLPEPSRQRKFKGMILSFMRDQEEELRQLEEYMNEIDDEFMHLSLAVIEMTMKKRSRRSTRGEASSSQSPSILDKIRGFDEFFQSINRDDFAWTQWVNLFQTNEPVYQELVREFFASFEFKEYHSRTNPTLEGVSFRLGGETRTMSLLEFGWRVGLYDEEVASHEDTFRITTLDIFYLNCIYSVRVVCNIPFWLARYQKKVRTINVLCGGMFVTKIAKSFGLLGGEMFEALSVEPGAWVFPKKSLISTGVVMKLDRGNYVWPVIRGVGDNGDDEEDEEVRDHARKYMDMSSQFQYLFTRENLELHLQIDPFPGREADYPSYGYMGHMPISYECCFHTAPNGPH</sequence>
<reference evidence="1" key="1">
    <citation type="journal article" date="2019" name="Sci. Rep.">
        <title>Draft genome of Tanacetum cinerariifolium, the natural source of mosquito coil.</title>
        <authorList>
            <person name="Yamashiro T."/>
            <person name="Shiraishi A."/>
            <person name="Satake H."/>
            <person name="Nakayama K."/>
        </authorList>
    </citation>
    <scope>NUCLEOTIDE SEQUENCE</scope>
</reference>
<name>A0A6L2N8F1_TANCI</name>
<accession>A0A6L2N8F1</accession>
<dbReference type="AlphaFoldDB" id="A0A6L2N8F1"/>
<proteinExistence type="predicted"/>
<organism evidence="1">
    <name type="scientific">Tanacetum cinerariifolium</name>
    <name type="common">Dalmatian daisy</name>
    <name type="synonym">Chrysanthemum cinerariifolium</name>
    <dbReference type="NCBI Taxonomy" id="118510"/>
    <lineage>
        <taxon>Eukaryota</taxon>
        <taxon>Viridiplantae</taxon>
        <taxon>Streptophyta</taxon>
        <taxon>Embryophyta</taxon>
        <taxon>Tracheophyta</taxon>
        <taxon>Spermatophyta</taxon>
        <taxon>Magnoliopsida</taxon>
        <taxon>eudicotyledons</taxon>
        <taxon>Gunneridae</taxon>
        <taxon>Pentapetalae</taxon>
        <taxon>asterids</taxon>
        <taxon>campanulids</taxon>
        <taxon>Asterales</taxon>
        <taxon>Asteraceae</taxon>
        <taxon>Asteroideae</taxon>
        <taxon>Anthemideae</taxon>
        <taxon>Anthemidinae</taxon>
        <taxon>Tanacetum</taxon>
    </lineage>
</organism>
<dbReference type="EMBL" id="BKCJ010008487">
    <property type="protein sequence ID" value="GEU82476.1"/>
    <property type="molecule type" value="Genomic_DNA"/>
</dbReference>
<comment type="caution">
    <text evidence="1">The sequence shown here is derived from an EMBL/GenBank/DDBJ whole genome shotgun (WGS) entry which is preliminary data.</text>
</comment>
<protein>
    <submittedName>
        <fullName evidence="1">Uncharacterized protein</fullName>
    </submittedName>
</protein>
<evidence type="ECO:0000313" key="1">
    <source>
        <dbReference type="EMBL" id="GEU82476.1"/>
    </source>
</evidence>
<gene>
    <name evidence="1" type="ORF">Tci_054454</name>
</gene>